<proteinExistence type="predicted"/>
<protein>
    <recommendedName>
        <fullName evidence="1">DUF2087 domain-containing protein</fullName>
    </recommendedName>
</protein>
<accession>A0A261F6K2</accession>
<gene>
    <name evidence="2" type="ORF">ALMA_0033</name>
</gene>
<reference evidence="2 3" key="1">
    <citation type="journal article" date="2017" name="BMC Genomics">
        <title>Comparative genomic and phylogenomic analyses of the Bifidobacteriaceae family.</title>
        <authorList>
            <person name="Lugli G.A."/>
            <person name="Milani C."/>
            <person name="Turroni F."/>
            <person name="Duranti S."/>
            <person name="Mancabelli L."/>
            <person name="Mangifesta M."/>
            <person name="Ferrario C."/>
            <person name="Modesto M."/>
            <person name="Mattarelli P."/>
            <person name="Jiri K."/>
            <person name="van Sinderen D."/>
            <person name="Ventura M."/>
        </authorList>
    </citation>
    <scope>NUCLEOTIDE SEQUENCE [LARGE SCALE GENOMIC DNA]</scope>
    <source>
        <strain evidence="2 3">DSM 24762</strain>
    </source>
</reference>
<dbReference type="InterPro" id="IPR018656">
    <property type="entry name" value="DUF2087"/>
</dbReference>
<name>A0A261F6K2_9BIFI</name>
<organism evidence="2 3">
    <name type="scientific">Alloscardovia macacae</name>
    <dbReference type="NCBI Taxonomy" id="1160091"/>
    <lineage>
        <taxon>Bacteria</taxon>
        <taxon>Bacillati</taxon>
        <taxon>Actinomycetota</taxon>
        <taxon>Actinomycetes</taxon>
        <taxon>Bifidobacteriales</taxon>
        <taxon>Bifidobacteriaceae</taxon>
        <taxon>Alloscardovia</taxon>
    </lineage>
</organism>
<dbReference type="EMBL" id="MWWT01000001">
    <property type="protein sequence ID" value="OZG54708.1"/>
    <property type="molecule type" value="Genomic_DNA"/>
</dbReference>
<keyword evidence="3" id="KW-1185">Reference proteome</keyword>
<dbReference type="RefSeq" id="WP_094725875.1">
    <property type="nucleotide sequence ID" value="NZ_JBHLWS010000010.1"/>
</dbReference>
<evidence type="ECO:0000259" key="1">
    <source>
        <dbReference type="Pfam" id="PF09860"/>
    </source>
</evidence>
<comment type="caution">
    <text evidence="2">The sequence shown here is derived from an EMBL/GenBank/DDBJ whole genome shotgun (WGS) entry which is preliminary data.</text>
</comment>
<dbReference type="Pfam" id="PF09860">
    <property type="entry name" value="DUF2087"/>
    <property type="match status" value="1"/>
</dbReference>
<evidence type="ECO:0000313" key="2">
    <source>
        <dbReference type="EMBL" id="OZG54708.1"/>
    </source>
</evidence>
<dbReference type="Proteomes" id="UP000243657">
    <property type="component" value="Unassembled WGS sequence"/>
</dbReference>
<evidence type="ECO:0000313" key="3">
    <source>
        <dbReference type="Proteomes" id="UP000243657"/>
    </source>
</evidence>
<feature type="domain" description="DUF2087" evidence="1">
    <location>
        <begin position="93"/>
        <end position="165"/>
    </location>
</feature>
<sequence length="167" mass="19243">MSMTQEMSGVLKQYRILLTSLRTPKVRVRLLELLAEQKETSAQSGVTPAALDNPFRQLRWLDAGYEDSMEEIGQQIQLLNDVLGPQSILFTERIDEWPQDWRDRKHLVRAVCERVFAAGPDGRAWLTETEYTARLSMLVTEPITARRYSVDMGIVQRDERGQKYSLA</sequence>
<dbReference type="AlphaFoldDB" id="A0A261F6K2"/>